<comment type="caution">
    <text evidence="1">The sequence shown here is derived from an EMBL/GenBank/DDBJ whole genome shotgun (WGS) entry which is preliminary data.</text>
</comment>
<accession>A0A8X6PP07</accession>
<proteinExistence type="predicted"/>
<evidence type="ECO:0000313" key="1">
    <source>
        <dbReference type="EMBL" id="GFT77890.1"/>
    </source>
</evidence>
<dbReference type="EMBL" id="BMAW01118040">
    <property type="protein sequence ID" value="GFT77890.1"/>
    <property type="molecule type" value="Genomic_DNA"/>
</dbReference>
<evidence type="ECO:0000313" key="2">
    <source>
        <dbReference type="Proteomes" id="UP000887013"/>
    </source>
</evidence>
<organism evidence="1 2">
    <name type="scientific">Nephila pilipes</name>
    <name type="common">Giant wood spider</name>
    <name type="synonym">Nephila maculata</name>
    <dbReference type="NCBI Taxonomy" id="299642"/>
    <lineage>
        <taxon>Eukaryota</taxon>
        <taxon>Metazoa</taxon>
        <taxon>Ecdysozoa</taxon>
        <taxon>Arthropoda</taxon>
        <taxon>Chelicerata</taxon>
        <taxon>Arachnida</taxon>
        <taxon>Araneae</taxon>
        <taxon>Araneomorphae</taxon>
        <taxon>Entelegynae</taxon>
        <taxon>Araneoidea</taxon>
        <taxon>Nephilidae</taxon>
        <taxon>Nephila</taxon>
    </lineage>
</organism>
<gene>
    <name evidence="1" type="ORF">NPIL_626521</name>
</gene>
<sequence>MQLFSPNYSCHSNWNYRIQLDLNISSFGRQPPVEGNKSRVYLKVKAQRLQDAGDIFYMYLHMTPGGTAIRRHSPAEIFTRDKRV</sequence>
<reference evidence="1" key="1">
    <citation type="submission" date="2020-08" db="EMBL/GenBank/DDBJ databases">
        <title>Multicomponent nature underlies the extraordinary mechanical properties of spider dragline silk.</title>
        <authorList>
            <person name="Kono N."/>
            <person name="Nakamura H."/>
            <person name="Mori M."/>
            <person name="Yoshida Y."/>
            <person name="Ohtoshi R."/>
            <person name="Malay A.D."/>
            <person name="Moran D.A.P."/>
            <person name="Tomita M."/>
            <person name="Numata K."/>
            <person name="Arakawa K."/>
        </authorList>
    </citation>
    <scope>NUCLEOTIDE SEQUENCE</scope>
</reference>
<protein>
    <submittedName>
        <fullName evidence="1">Uncharacterized protein</fullName>
    </submittedName>
</protein>
<dbReference type="Proteomes" id="UP000887013">
    <property type="component" value="Unassembled WGS sequence"/>
</dbReference>
<keyword evidence="2" id="KW-1185">Reference proteome</keyword>
<dbReference type="AlphaFoldDB" id="A0A8X6PP07"/>
<name>A0A8X6PP07_NEPPI</name>